<keyword evidence="4 7" id="KW-0812">Transmembrane</keyword>
<evidence type="ECO:0000256" key="4">
    <source>
        <dbReference type="ARBA" id="ARBA00022692"/>
    </source>
</evidence>
<proteinExistence type="inferred from homology"/>
<dbReference type="InterPro" id="IPR000515">
    <property type="entry name" value="MetI-like"/>
</dbReference>
<reference evidence="10 11" key="1">
    <citation type="submission" date="2021-01" db="EMBL/GenBank/DDBJ databases">
        <title>Whole genome shotgun sequence of Asanoa siamensis NBRC 107932.</title>
        <authorList>
            <person name="Komaki H."/>
            <person name="Tamura T."/>
        </authorList>
    </citation>
    <scope>NUCLEOTIDE SEQUENCE [LARGE SCALE GENOMIC DNA]</scope>
    <source>
        <strain evidence="10 11">NBRC 107932</strain>
    </source>
</reference>
<evidence type="ECO:0000256" key="5">
    <source>
        <dbReference type="ARBA" id="ARBA00022989"/>
    </source>
</evidence>
<comment type="similarity">
    <text evidence="7">Belongs to the binding-protein-dependent transport system permease family.</text>
</comment>
<evidence type="ECO:0000256" key="3">
    <source>
        <dbReference type="ARBA" id="ARBA00022475"/>
    </source>
</evidence>
<evidence type="ECO:0000256" key="7">
    <source>
        <dbReference type="RuleBase" id="RU363032"/>
    </source>
</evidence>
<keyword evidence="3" id="KW-1003">Cell membrane</keyword>
<dbReference type="Pfam" id="PF00528">
    <property type="entry name" value="BPD_transp_1"/>
    <property type="match status" value="1"/>
</dbReference>
<dbReference type="PANTHER" id="PTHR43744:SF8">
    <property type="entry name" value="SN-GLYCEROL-3-PHOSPHATE TRANSPORT SYSTEM PERMEASE PROTEIN UGPE"/>
    <property type="match status" value="1"/>
</dbReference>
<evidence type="ECO:0000256" key="1">
    <source>
        <dbReference type="ARBA" id="ARBA00004651"/>
    </source>
</evidence>
<keyword evidence="2 7" id="KW-0813">Transport</keyword>
<keyword evidence="11" id="KW-1185">Reference proteome</keyword>
<dbReference type="CDD" id="cd06261">
    <property type="entry name" value="TM_PBP2"/>
    <property type="match status" value="1"/>
</dbReference>
<feature type="transmembrane region" description="Helical" evidence="7">
    <location>
        <begin position="12"/>
        <end position="32"/>
    </location>
</feature>
<dbReference type="Gene3D" id="1.10.3720.10">
    <property type="entry name" value="MetI-like"/>
    <property type="match status" value="1"/>
</dbReference>
<feature type="transmembrane region" description="Helical" evidence="7">
    <location>
        <begin position="74"/>
        <end position="98"/>
    </location>
</feature>
<feature type="transmembrane region" description="Helical" evidence="7">
    <location>
        <begin position="141"/>
        <end position="160"/>
    </location>
</feature>
<feature type="domain" description="ABC transmembrane type-1" evidence="9">
    <location>
        <begin position="70"/>
        <end position="249"/>
    </location>
</feature>
<keyword evidence="6 7" id="KW-0472">Membrane</keyword>
<dbReference type="SUPFAM" id="SSF161098">
    <property type="entry name" value="MetI-like"/>
    <property type="match status" value="1"/>
</dbReference>
<feature type="compositionally biased region" description="Low complexity" evidence="8">
    <location>
        <begin position="284"/>
        <end position="297"/>
    </location>
</feature>
<evidence type="ECO:0000259" key="9">
    <source>
        <dbReference type="PROSITE" id="PS50928"/>
    </source>
</evidence>
<evidence type="ECO:0000256" key="8">
    <source>
        <dbReference type="SAM" id="MobiDB-lite"/>
    </source>
</evidence>
<dbReference type="Proteomes" id="UP000604117">
    <property type="component" value="Unassembled WGS sequence"/>
</dbReference>
<feature type="region of interest" description="Disordered" evidence="8">
    <location>
        <begin position="244"/>
        <end position="311"/>
    </location>
</feature>
<gene>
    <name evidence="10" type="ORF">Asi02nite_59490</name>
</gene>
<accession>A0ABQ4CYV3</accession>
<evidence type="ECO:0000313" key="11">
    <source>
        <dbReference type="Proteomes" id="UP000604117"/>
    </source>
</evidence>
<comment type="caution">
    <text evidence="10">The sequence shown here is derived from an EMBL/GenBank/DDBJ whole genome shotgun (WGS) entry which is preliminary data.</text>
</comment>
<evidence type="ECO:0000313" key="10">
    <source>
        <dbReference type="EMBL" id="GIF76431.1"/>
    </source>
</evidence>
<protein>
    <recommendedName>
        <fullName evidence="9">ABC transmembrane type-1 domain-containing protein</fullName>
    </recommendedName>
</protein>
<sequence>MTLPRRGPWRIVFVAALVVAAVIFVIPFVWLVSASLREPGYVFSTGLLPLPFHPENYREAFQAVPLPLWLFNSAVVGTAAAVSVTLSSAWVAFGFAYFRFPGRDLLFGLVLATMMLPFAVTMIPTYLIWSELKLTDTQVPLWAGNLFGSAFYIFLLRQFLLSLPRELFEAARVDGASYPALFWRVAFPLIRPALLVVLVFEFKASWTDLVKPLIYLRDESLFTLPRGLKVVLDRFGVRRRAGLAHRARGQRHRHDPDDHRVLPRPAPLHRRHRDHGPQGLSRARSGPCGRRGRWPSGSPRPAPPWSSGSGP</sequence>
<dbReference type="EMBL" id="BONE01000061">
    <property type="protein sequence ID" value="GIF76431.1"/>
    <property type="molecule type" value="Genomic_DNA"/>
</dbReference>
<dbReference type="InterPro" id="IPR035906">
    <property type="entry name" value="MetI-like_sf"/>
</dbReference>
<dbReference type="RefSeq" id="WP_239127224.1">
    <property type="nucleotide sequence ID" value="NZ_BONE01000061.1"/>
</dbReference>
<dbReference type="PANTHER" id="PTHR43744">
    <property type="entry name" value="ABC TRANSPORTER PERMEASE PROTEIN MG189-RELATED-RELATED"/>
    <property type="match status" value="1"/>
</dbReference>
<organism evidence="10 11">
    <name type="scientific">Asanoa siamensis</name>
    <dbReference type="NCBI Taxonomy" id="926357"/>
    <lineage>
        <taxon>Bacteria</taxon>
        <taxon>Bacillati</taxon>
        <taxon>Actinomycetota</taxon>
        <taxon>Actinomycetes</taxon>
        <taxon>Micromonosporales</taxon>
        <taxon>Micromonosporaceae</taxon>
        <taxon>Asanoa</taxon>
    </lineage>
</organism>
<name>A0ABQ4CYV3_9ACTN</name>
<feature type="transmembrane region" description="Helical" evidence="7">
    <location>
        <begin position="181"/>
        <end position="200"/>
    </location>
</feature>
<comment type="subcellular location">
    <subcellularLocation>
        <location evidence="1 7">Cell membrane</location>
        <topology evidence="1 7">Multi-pass membrane protein</topology>
    </subcellularLocation>
</comment>
<evidence type="ECO:0000256" key="2">
    <source>
        <dbReference type="ARBA" id="ARBA00022448"/>
    </source>
</evidence>
<evidence type="ECO:0000256" key="6">
    <source>
        <dbReference type="ARBA" id="ARBA00023136"/>
    </source>
</evidence>
<feature type="transmembrane region" description="Helical" evidence="7">
    <location>
        <begin position="105"/>
        <end position="129"/>
    </location>
</feature>
<dbReference type="PROSITE" id="PS50928">
    <property type="entry name" value="ABC_TM1"/>
    <property type="match status" value="1"/>
</dbReference>
<keyword evidence="5 7" id="KW-1133">Transmembrane helix</keyword>
<feature type="compositionally biased region" description="Basic residues" evidence="8">
    <location>
        <begin position="244"/>
        <end position="253"/>
    </location>
</feature>